<comment type="similarity">
    <text evidence="2">In the C-terminal section; belongs to the phosphoglycerate mutase family.</text>
</comment>
<dbReference type="VEuPathDB" id="HostDB:ENSMMUG00000008425"/>
<keyword evidence="9" id="KW-0067">ATP-binding</keyword>
<feature type="compositionally biased region" description="Basic and acidic residues" evidence="13">
    <location>
        <begin position="496"/>
        <end position="509"/>
    </location>
</feature>
<comment type="function">
    <text evidence="1">Synthesis and degradation of fructose 2,6-bisphosphate.</text>
</comment>
<dbReference type="Pfam" id="PF00300">
    <property type="entry name" value="His_Phos_1"/>
    <property type="match status" value="1"/>
</dbReference>
<dbReference type="InterPro" id="IPR003094">
    <property type="entry name" value="6Pfruct_kin"/>
</dbReference>
<evidence type="ECO:0000256" key="8">
    <source>
        <dbReference type="ARBA" id="ARBA00022801"/>
    </source>
</evidence>
<dbReference type="ExpressionAtlas" id="F6XID9">
    <property type="expression patterns" value="baseline"/>
</dbReference>
<evidence type="ECO:0000256" key="3">
    <source>
        <dbReference type="ARBA" id="ARBA00011738"/>
    </source>
</evidence>
<evidence type="ECO:0000256" key="11">
    <source>
        <dbReference type="PIRSR" id="PIRSR613078-1"/>
    </source>
</evidence>
<feature type="active site" description="Proton donor/acceptor" evidence="11">
    <location>
        <position position="286"/>
    </location>
</feature>
<dbReference type="GO" id="GO:0006003">
    <property type="term" value="P:fructose 2,6-bisphosphate metabolic process"/>
    <property type="evidence" value="ECO:0007669"/>
    <property type="project" value="Ensembl"/>
</dbReference>
<protein>
    <submittedName>
        <fullName evidence="15">6-phosphofructo-2-kinase/fructose-2,6-biphosphatase 1</fullName>
    </submittedName>
</protein>
<feature type="domain" description="6-phosphofructo-2-kinase" evidence="14">
    <location>
        <begin position="10"/>
        <end position="130"/>
    </location>
</feature>
<dbReference type="Ensembl" id="ENSMMUT00000031183.4">
    <property type="protein sequence ID" value="ENSMMUP00000029186.4"/>
    <property type="gene ID" value="ENSMMUG00000008425.4"/>
</dbReference>
<dbReference type="CDD" id="cd07067">
    <property type="entry name" value="HP_PGM_like"/>
    <property type="match status" value="1"/>
</dbReference>
<keyword evidence="7" id="KW-0418">Kinase</keyword>
<evidence type="ECO:0000256" key="1">
    <source>
        <dbReference type="ARBA" id="ARBA00003771"/>
    </source>
</evidence>
<dbReference type="GO" id="GO:0043540">
    <property type="term" value="C:6-phosphofructo-2-kinase/fructose-2,6-biphosphatase complex"/>
    <property type="evidence" value="ECO:0007669"/>
    <property type="project" value="Ensembl"/>
</dbReference>
<dbReference type="SMART" id="SM00855">
    <property type="entry name" value="PGAM"/>
    <property type="match status" value="1"/>
</dbReference>
<evidence type="ECO:0000256" key="4">
    <source>
        <dbReference type="ARBA" id="ARBA00022553"/>
    </source>
</evidence>
<organism evidence="15 16">
    <name type="scientific">Macaca mulatta</name>
    <name type="common">Rhesus macaque</name>
    <dbReference type="NCBI Taxonomy" id="9544"/>
    <lineage>
        <taxon>Eukaryota</taxon>
        <taxon>Metazoa</taxon>
        <taxon>Chordata</taxon>
        <taxon>Craniata</taxon>
        <taxon>Vertebrata</taxon>
        <taxon>Euteleostomi</taxon>
        <taxon>Mammalia</taxon>
        <taxon>Eutheria</taxon>
        <taxon>Euarchontoglires</taxon>
        <taxon>Primates</taxon>
        <taxon>Haplorrhini</taxon>
        <taxon>Catarrhini</taxon>
        <taxon>Cercopithecidae</taxon>
        <taxon>Cercopithecinae</taxon>
        <taxon>Macaca</taxon>
    </lineage>
</organism>
<evidence type="ECO:0000256" key="12">
    <source>
        <dbReference type="PIRSR" id="PIRSR613078-2"/>
    </source>
</evidence>
<dbReference type="GO" id="GO:0042802">
    <property type="term" value="F:identical protein binding"/>
    <property type="evidence" value="ECO:0007669"/>
    <property type="project" value="Ensembl"/>
</dbReference>
<reference evidence="15" key="4">
    <citation type="submission" date="2025-09" db="UniProtKB">
        <authorList>
            <consortium name="Ensembl"/>
        </authorList>
    </citation>
    <scope>IDENTIFICATION</scope>
    <source>
        <strain evidence="15">17573</strain>
    </source>
</reference>
<name>F6XID9_MACMU</name>
<dbReference type="FunFam" id="3.40.50.300:FF:006182">
    <property type="entry name" value="6-phosphofructo-2-kinase/fructose-2,6-biphosphatase 2b"/>
    <property type="match status" value="1"/>
</dbReference>
<keyword evidence="8" id="KW-0378">Hydrolase</keyword>
<dbReference type="PANTHER" id="PTHR10606:SF15">
    <property type="entry name" value="6-PHOSPHOFRUCTO-2-KINASE_FRUCTOSE-2,6-BISPHOSPHATASE 1"/>
    <property type="match status" value="1"/>
</dbReference>
<dbReference type="InterPro" id="IPR013078">
    <property type="entry name" value="His_Pase_superF_clade-1"/>
</dbReference>
<dbReference type="SUPFAM" id="SSF52540">
    <property type="entry name" value="P-loop containing nucleoside triphosphate hydrolases"/>
    <property type="match status" value="1"/>
</dbReference>
<keyword evidence="4" id="KW-0597">Phosphoprotein</keyword>
<keyword evidence="6" id="KW-0547">Nucleotide-binding</keyword>
<dbReference type="FunFam" id="3.40.50.1240:FF:000001">
    <property type="entry name" value="6-phosphofructo-2-kinase/fructose-2, 6-bisphosphatase 3 isoform 2"/>
    <property type="match status" value="1"/>
</dbReference>
<proteinExistence type="inferred from homology"/>
<reference evidence="15" key="3">
    <citation type="submission" date="2025-08" db="UniProtKB">
        <authorList>
            <consortium name="Ensembl"/>
        </authorList>
    </citation>
    <scope>IDENTIFICATION</scope>
    <source>
        <strain evidence="15">17573</strain>
    </source>
</reference>
<evidence type="ECO:0000313" key="15">
    <source>
        <dbReference type="Ensembl" id="ENSMMUP00000029186.4"/>
    </source>
</evidence>
<evidence type="ECO:0000256" key="2">
    <source>
        <dbReference type="ARBA" id="ARBA00008408"/>
    </source>
</evidence>
<feature type="binding site" evidence="12">
    <location>
        <position position="266"/>
    </location>
    <ligand>
        <name>substrate</name>
    </ligand>
</feature>
<keyword evidence="16" id="KW-1185">Reference proteome</keyword>
<feature type="binding site" evidence="12">
    <location>
        <begin position="216"/>
        <end position="223"/>
    </location>
    <ligand>
        <name>substrate</name>
    </ligand>
</feature>
<evidence type="ECO:0000256" key="7">
    <source>
        <dbReference type="ARBA" id="ARBA00022777"/>
    </source>
</evidence>
<dbReference type="GO" id="GO:0006000">
    <property type="term" value="P:fructose metabolic process"/>
    <property type="evidence" value="ECO:0007669"/>
    <property type="project" value="InterPro"/>
</dbReference>
<evidence type="ECO:0000313" key="16">
    <source>
        <dbReference type="Proteomes" id="UP000006718"/>
    </source>
</evidence>
<evidence type="ECO:0000256" key="10">
    <source>
        <dbReference type="ARBA" id="ARBA00023268"/>
    </source>
</evidence>
<dbReference type="STRING" id="9544.ENSMMUP00000029186"/>
<evidence type="ECO:0000256" key="9">
    <source>
        <dbReference type="ARBA" id="ARBA00022840"/>
    </source>
</evidence>
<evidence type="ECO:0000313" key="17">
    <source>
        <dbReference type="VGNC" id="VGNC:75957"/>
    </source>
</evidence>
<evidence type="ECO:0000256" key="6">
    <source>
        <dbReference type="ARBA" id="ARBA00022741"/>
    </source>
</evidence>
<feature type="active site" description="Tele-phosphohistidine intermediate" evidence="11">
    <location>
        <position position="217"/>
    </location>
</feature>
<dbReference type="Pfam" id="PF01591">
    <property type="entry name" value="6PF2K"/>
    <property type="match status" value="1"/>
</dbReference>
<dbReference type="SMR" id="F6XID9"/>
<evidence type="ECO:0000259" key="14">
    <source>
        <dbReference type="Pfam" id="PF01591"/>
    </source>
</evidence>
<dbReference type="PRINTS" id="PR00991">
    <property type="entry name" value="6PFRUCTKNASE"/>
</dbReference>
<dbReference type="Gene3D" id="3.40.50.1240">
    <property type="entry name" value="Phosphoglycerate mutase-like"/>
    <property type="match status" value="1"/>
</dbReference>
<dbReference type="GO" id="GO:0003873">
    <property type="term" value="F:6-phosphofructo-2-kinase activity"/>
    <property type="evidence" value="ECO:0007669"/>
    <property type="project" value="InterPro"/>
</dbReference>
<dbReference type="HOGENOM" id="CLU_089667_0_0_1"/>
<reference evidence="15" key="2">
    <citation type="submission" date="2019-01" db="EMBL/GenBank/DDBJ databases">
        <authorList>
            <person name="Graves T."/>
            <person name="Eichler E.E."/>
            <person name="Wilson R.K."/>
        </authorList>
    </citation>
    <scope>NUCLEOTIDE SEQUENCE [LARGE SCALE GENOMIC DNA]</scope>
    <source>
        <strain evidence="15">17573</strain>
    </source>
</reference>
<dbReference type="InterPro" id="IPR027417">
    <property type="entry name" value="P-loop_NTPase"/>
</dbReference>
<dbReference type="Proteomes" id="UP000006718">
    <property type="component" value="Chromosome X"/>
</dbReference>
<dbReference type="GO" id="GO:0005524">
    <property type="term" value="F:ATP binding"/>
    <property type="evidence" value="ECO:0007669"/>
    <property type="project" value="UniProtKB-KW"/>
</dbReference>
<dbReference type="AlphaFoldDB" id="F6XID9"/>
<dbReference type="VGNC" id="VGNC:75957">
    <property type="gene designation" value="PFKFB1"/>
</dbReference>
<dbReference type="GO" id="GO:0004331">
    <property type="term" value="F:fructose-2,6-bisphosphate 2-phosphatase activity"/>
    <property type="evidence" value="ECO:0007669"/>
    <property type="project" value="Ensembl"/>
</dbReference>
<reference evidence="16" key="1">
    <citation type="journal article" date="2007" name="Science">
        <title>Evolutionary and biomedical insights from the rhesus macaque genome.</title>
        <authorList>
            <person name="Gibbs R.A."/>
            <person name="Rogers J."/>
            <person name="Katze M.G."/>
            <person name="Bumgarner R."/>
            <person name="Weinstock G.M."/>
            <person name="Mardis E.R."/>
            <person name="Remington K.A."/>
            <person name="Strausberg R.L."/>
            <person name="Venter J.C."/>
            <person name="Wilson R.K."/>
            <person name="Batzer M.A."/>
            <person name="Bustamante C.D."/>
            <person name="Eichler E.E."/>
            <person name="Hahn M.W."/>
            <person name="Hardison R.C."/>
            <person name="Makova K.D."/>
            <person name="Miller W."/>
            <person name="Milosavljevic A."/>
            <person name="Palermo R.E."/>
            <person name="Siepel A."/>
            <person name="Sikela J.M."/>
            <person name="Attaway T."/>
            <person name="Bell S."/>
            <person name="Bernard K.E."/>
            <person name="Buhay C.J."/>
            <person name="Chandrabose M.N."/>
            <person name="Dao M."/>
            <person name="Davis C."/>
            <person name="Delehaunty K.D."/>
            <person name="Ding Y."/>
            <person name="Dinh H.H."/>
            <person name="Dugan-Rocha S."/>
            <person name="Fulton L.A."/>
            <person name="Gabisi R.A."/>
            <person name="Garner T.T."/>
            <person name="Godfrey J."/>
            <person name="Hawes A.C."/>
            <person name="Hernandez J."/>
            <person name="Hines S."/>
            <person name="Holder M."/>
            <person name="Hume J."/>
            <person name="Jhangiani S.N."/>
            <person name="Joshi V."/>
            <person name="Khan Z.M."/>
            <person name="Kirkness E.F."/>
            <person name="Cree A."/>
            <person name="Fowler R.G."/>
            <person name="Lee S."/>
            <person name="Lewis L.R."/>
            <person name="Li Z."/>
            <person name="Liu Y.-S."/>
            <person name="Moore S.M."/>
            <person name="Muzny D."/>
            <person name="Nazareth L.V."/>
            <person name="Ngo D.N."/>
            <person name="Okwuonu G.O."/>
            <person name="Pai G."/>
            <person name="Parker D."/>
            <person name="Paul H.A."/>
            <person name="Pfannkoch C."/>
            <person name="Pohl C.S."/>
            <person name="Rogers Y.-H.C."/>
            <person name="Ruiz S.J."/>
            <person name="Sabo A."/>
            <person name="Santibanez J."/>
            <person name="Schneider B.W."/>
            <person name="Smith S.M."/>
            <person name="Sodergren E."/>
            <person name="Svatek A.F."/>
            <person name="Utterback T.R."/>
            <person name="Vattathil S."/>
            <person name="Warren W."/>
            <person name="White C.S."/>
            <person name="Chinwalla A.T."/>
            <person name="Feng Y."/>
            <person name="Halpern A.L."/>
            <person name="Hillier L.W."/>
            <person name="Huang X."/>
            <person name="Minx P."/>
            <person name="Nelson J.O."/>
            <person name="Pepin K.H."/>
            <person name="Qin X."/>
            <person name="Sutton G.G."/>
            <person name="Venter E."/>
            <person name="Walenz B.P."/>
            <person name="Wallis J.W."/>
            <person name="Worley K.C."/>
            <person name="Yang S.-P."/>
            <person name="Jones S.M."/>
            <person name="Marra M.A."/>
            <person name="Rocchi M."/>
            <person name="Schein J.E."/>
            <person name="Baertsch R."/>
            <person name="Clarke L."/>
            <person name="Csuros M."/>
            <person name="Glasscock J."/>
            <person name="Harris R.A."/>
            <person name="Havlak P."/>
            <person name="Jackson A.R."/>
            <person name="Jiang H."/>
            <person name="Liu Y."/>
            <person name="Messina D.N."/>
            <person name="Shen Y."/>
            <person name="Song H.X.-Z."/>
            <person name="Wylie T."/>
            <person name="Zhang L."/>
            <person name="Birney E."/>
            <person name="Han K."/>
            <person name="Konkel M.K."/>
            <person name="Lee J."/>
            <person name="Smit A.F.A."/>
            <person name="Ullmer B."/>
            <person name="Wang H."/>
            <person name="Xing J."/>
            <person name="Burhans R."/>
            <person name="Cheng Z."/>
            <person name="Karro J.E."/>
            <person name="Ma J."/>
            <person name="Raney B."/>
            <person name="She X."/>
            <person name="Cox M.J."/>
            <person name="Demuth J.P."/>
            <person name="Dumas L.J."/>
            <person name="Han S.-G."/>
            <person name="Hopkins J."/>
            <person name="Karimpour-Fard A."/>
            <person name="Kim Y.H."/>
            <person name="Pollack J.R."/>
            <person name="Vinar T."/>
            <person name="Addo-Quaye C."/>
            <person name="Degenhardt J."/>
            <person name="Denby A."/>
            <person name="Hubisz M.J."/>
            <person name="Indap A."/>
            <person name="Kosiol C."/>
            <person name="Lahn B.T."/>
            <person name="Lawson H.A."/>
            <person name="Marklein A."/>
            <person name="Nielsen R."/>
            <person name="Vallender E.J."/>
            <person name="Clark A.G."/>
            <person name="Ferguson B."/>
            <person name="Hernandez R.D."/>
            <person name="Hirani K."/>
            <person name="Kehrer-Sawatzki H."/>
            <person name="Kolb J."/>
            <person name="Patil S."/>
            <person name="Pu L.-L."/>
            <person name="Ren Y."/>
            <person name="Smith D.G."/>
            <person name="Wheeler D.A."/>
            <person name="Schenck I."/>
            <person name="Ball E.V."/>
            <person name="Chen R."/>
            <person name="Cooper D.N."/>
            <person name="Giardine B."/>
            <person name="Hsu F."/>
            <person name="Kent W.J."/>
            <person name="Lesk A."/>
            <person name="Nelson D.L."/>
            <person name="O'brien W.E."/>
            <person name="Pruefer K."/>
            <person name="Stenson P.D."/>
            <person name="Wallace J.C."/>
            <person name="Ke H."/>
            <person name="Liu X.-M."/>
            <person name="Wang P."/>
            <person name="Xiang A.P."/>
            <person name="Yang F."/>
            <person name="Barber G.P."/>
            <person name="Haussler D."/>
            <person name="Karolchik D."/>
            <person name="Kern A.D."/>
            <person name="Kuhn R.M."/>
            <person name="Smith K.E."/>
            <person name="Zwieg A.S."/>
        </authorList>
    </citation>
    <scope>NUCLEOTIDE SEQUENCE [LARGE SCALE GENOMIC DNA]</scope>
    <source>
        <strain evidence="16">17573</strain>
    </source>
</reference>
<gene>
    <name evidence="15 17" type="primary">PFKFB1</name>
</gene>
<keyword evidence="5" id="KW-0808">Transferase</keyword>
<comment type="subunit">
    <text evidence="3">Homodimer.</text>
</comment>
<dbReference type="InterPro" id="IPR013079">
    <property type="entry name" value="6Phosfructo_kin"/>
</dbReference>
<dbReference type="InterPro" id="IPR029033">
    <property type="entry name" value="His_PPase_superfam"/>
</dbReference>
<evidence type="ECO:0000256" key="5">
    <source>
        <dbReference type="ARBA" id="ARBA00022679"/>
    </source>
</evidence>
<dbReference type="Bgee" id="ENSMMUG00000008425">
    <property type="expression patterns" value="Expressed in hindlimb stylopod muscle and 10 other cell types or tissues"/>
</dbReference>
<accession>F6XID9</accession>
<evidence type="ECO:0000256" key="13">
    <source>
        <dbReference type="SAM" id="MobiDB-lite"/>
    </source>
</evidence>
<feature type="region of interest" description="Disordered" evidence="13">
    <location>
        <begin position="447"/>
        <end position="522"/>
    </location>
</feature>
<dbReference type="PANTHER" id="PTHR10606">
    <property type="entry name" value="6-PHOSPHOFRUCTO-2-KINASE/FRUCTOSE-2,6-BISPHOSPHATASE"/>
    <property type="match status" value="1"/>
</dbReference>
<dbReference type="PROSITE" id="PS00175">
    <property type="entry name" value="PG_MUTASE"/>
    <property type="match status" value="1"/>
</dbReference>
<sequence>MEEKTSRIKASIPQFTNSPTMVIMVGLPARGKTYISTKLTRYLNWIGTPTKVFNLGQYRREAVSYKNYEFFLPDNMEALQIRKQCALAALKDVHNYLSREEGHVAVFDATNTTRERRSLILQFAKEHGYKQVKLGSPDYVDCDREKVLEDFLKRIECYEVNYQPLDEELDSHLSYIKIFDVGTRYMVNRVQGHIQSRTVYYLMNIHVTPRSIYLCRHGESDLNLRGRIGGDSGLSVRGKQYAYALANFIQSQGISSLKVWTSHMKRTIQTAEALGVPYEQWKALNEIDAGVCEEMTYEEIQEHYPEEFALRDQDKYRYRYPKGESYEDLVQRLEPVIMELERQENVLVICHQAVMRCLLAYFLDKSSDELPYLKCPLHTVLKLTPVAYGCKVESIYLNVEAVNTHREKPEVGGGLHGPNWLWTQHMVKAPYPQKGCPNPTKPACFAPTEGATSTQKCGNHSPDPSHYGDTGLGQFLPKRPQTEIPPGLPEGQDPSLAERGEPGNEDKRQGGGWGPALLSPSY</sequence>
<dbReference type="SUPFAM" id="SSF53254">
    <property type="entry name" value="Phosphoglycerate mutase-like"/>
    <property type="match status" value="1"/>
</dbReference>
<dbReference type="GeneTree" id="ENSGT00950000182835"/>
<dbReference type="Gene3D" id="3.40.50.300">
    <property type="entry name" value="P-loop containing nucleotide triphosphate hydrolases"/>
    <property type="match status" value="2"/>
</dbReference>
<keyword evidence="10" id="KW-0511">Multifunctional enzyme</keyword>
<dbReference type="FunCoup" id="F6XID9">
    <property type="interactions" value="805"/>
</dbReference>
<dbReference type="InParanoid" id="F6XID9"/>
<dbReference type="InterPro" id="IPR001345">
    <property type="entry name" value="PG/BPGM_mutase_AS"/>
</dbReference>
<dbReference type="GO" id="GO:1904539">
    <property type="term" value="P:negative regulation of glycolytic process through fructose-6-phosphate"/>
    <property type="evidence" value="ECO:0007669"/>
    <property type="project" value="Ensembl"/>
</dbReference>